<comment type="caution">
    <text evidence="11">The sequence shown here is derived from an EMBL/GenBank/DDBJ whole genome shotgun (WGS) entry which is preliminary data.</text>
</comment>
<organism evidence="11 12">
    <name type="scientific">Gilvimarinus japonicus</name>
    <dbReference type="NCBI Taxonomy" id="1796469"/>
    <lineage>
        <taxon>Bacteria</taxon>
        <taxon>Pseudomonadati</taxon>
        <taxon>Pseudomonadota</taxon>
        <taxon>Gammaproteobacteria</taxon>
        <taxon>Cellvibrionales</taxon>
        <taxon>Cellvibrionaceae</taxon>
        <taxon>Gilvimarinus</taxon>
    </lineage>
</organism>
<name>A0ABV7HNH8_9GAMM</name>
<feature type="transmembrane region" description="Helical" evidence="9">
    <location>
        <begin position="65"/>
        <end position="81"/>
    </location>
</feature>
<evidence type="ECO:0000259" key="10">
    <source>
        <dbReference type="Pfam" id="PF04290"/>
    </source>
</evidence>
<feature type="transmembrane region" description="Helical" evidence="9">
    <location>
        <begin position="102"/>
        <end position="125"/>
    </location>
</feature>
<feature type="transmembrane region" description="Helical" evidence="9">
    <location>
        <begin position="34"/>
        <end position="53"/>
    </location>
</feature>
<gene>
    <name evidence="11" type="ORF">ACFOEB_03590</name>
</gene>
<feature type="transmembrane region" description="Helical" evidence="9">
    <location>
        <begin position="145"/>
        <end position="167"/>
    </location>
</feature>
<dbReference type="InterPro" id="IPR055348">
    <property type="entry name" value="DctQ"/>
</dbReference>
<keyword evidence="7 9" id="KW-0472">Membrane</keyword>
<evidence type="ECO:0000256" key="5">
    <source>
        <dbReference type="ARBA" id="ARBA00022692"/>
    </source>
</evidence>
<comment type="subunit">
    <text evidence="9">The complex comprises the extracytoplasmic solute receptor protein and the two transmembrane proteins.</text>
</comment>
<keyword evidence="6 9" id="KW-1133">Transmembrane helix</keyword>
<reference evidence="12" key="1">
    <citation type="journal article" date="2019" name="Int. J. Syst. Evol. Microbiol.">
        <title>The Global Catalogue of Microorganisms (GCM) 10K type strain sequencing project: providing services to taxonomists for standard genome sequencing and annotation.</title>
        <authorList>
            <consortium name="The Broad Institute Genomics Platform"/>
            <consortium name="The Broad Institute Genome Sequencing Center for Infectious Disease"/>
            <person name="Wu L."/>
            <person name="Ma J."/>
        </authorList>
    </citation>
    <scope>NUCLEOTIDE SEQUENCE [LARGE SCALE GENOMIC DNA]</scope>
    <source>
        <strain evidence="12">KCTC 52141</strain>
    </source>
</reference>
<evidence type="ECO:0000256" key="1">
    <source>
        <dbReference type="ARBA" id="ARBA00004429"/>
    </source>
</evidence>
<protein>
    <recommendedName>
        <fullName evidence="9">TRAP transporter small permease protein</fullName>
    </recommendedName>
</protein>
<evidence type="ECO:0000256" key="8">
    <source>
        <dbReference type="ARBA" id="ARBA00038436"/>
    </source>
</evidence>
<keyword evidence="4 9" id="KW-0997">Cell inner membrane</keyword>
<evidence type="ECO:0000313" key="12">
    <source>
        <dbReference type="Proteomes" id="UP001595548"/>
    </source>
</evidence>
<evidence type="ECO:0000313" key="11">
    <source>
        <dbReference type="EMBL" id="MFC3154273.1"/>
    </source>
</evidence>
<dbReference type="PANTHER" id="PTHR35011">
    <property type="entry name" value="2,3-DIKETO-L-GULONATE TRAP TRANSPORTER SMALL PERMEASE PROTEIN YIAM"/>
    <property type="match status" value="1"/>
</dbReference>
<dbReference type="RefSeq" id="WP_382414444.1">
    <property type="nucleotide sequence ID" value="NZ_AP031500.1"/>
</dbReference>
<dbReference type="PANTHER" id="PTHR35011:SF4">
    <property type="entry name" value="SLL1102 PROTEIN"/>
    <property type="match status" value="1"/>
</dbReference>
<comment type="subcellular location">
    <subcellularLocation>
        <location evidence="1 9">Cell inner membrane</location>
        <topology evidence="1 9">Multi-pass membrane protein</topology>
    </subcellularLocation>
</comment>
<keyword evidence="3" id="KW-1003">Cell membrane</keyword>
<evidence type="ECO:0000256" key="3">
    <source>
        <dbReference type="ARBA" id="ARBA00022475"/>
    </source>
</evidence>
<evidence type="ECO:0000256" key="9">
    <source>
        <dbReference type="RuleBase" id="RU369079"/>
    </source>
</evidence>
<proteinExistence type="inferred from homology"/>
<dbReference type="Proteomes" id="UP001595548">
    <property type="component" value="Unassembled WGS sequence"/>
</dbReference>
<feature type="domain" description="Tripartite ATP-independent periplasmic transporters DctQ component" evidence="10">
    <location>
        <begin position="40"/>
        <end position="172"/>
    </location>
</feature>
<dbReference type="EMBL" id="JBHRTL010000004">
    <property type="protein sequence ID" value="MFC3154273.1"/>
    <property type="molecule type" value="Genomic_DNA"/>
</dbReference>
<sequence length="191" mass="20530">MSTSAPPVHTSADTPPRLLRVLDAITEISGRSTAWLTLIMVIATVTVVILRRLFGIGSIGLQESVTYMHAAVFLLGAGYALKHGAQVRVDVLYRRFSRRSQAWIDAIGAIVFTLPFAIFVGWISLNFVTGSWQVAERSTDAGGLAYVYLLKSLVLVFAVSLTLAALAELVRASWTLIASPQASAGGAHHVH</sequence>
<dbReference type="Pfam" id="PF04290">
    <property type="entry name" value="DctQ"/>
    <property type="match status" value="1"/>
</dbReference>
<evidence type="ECO:0000256" key="6">
    <source>
        <dbReference type="ARBA" id="ARBA00022989"/>
    </source>
</evidence>
<comment type="similarity">
    <text evidence="8 9">Belongs to the TRAP transporter small permease family.</text>
</comment>
<comment type="function">
    <text evidence="9">Part of the tripartite ATP-independent periplasmic (TRAP) transport system.</text>
</comment>
<keyword evidence="5 9" id="KW-0812">Transmembrane</keyword>
<evidence type="ECO:0000256" key="2">
    <source>
        <dbReference type="ARBA" id="ARBA00022448"/>
    </source>
</evidence>
<keyword evidence="12" id="KW-1185">Reference proteome</keyword>
<keyword evidence="2 9" id="KW-0813">Transport</keyword>
<evidence type="ECO:0000256" key="7">
    <source>
        <dbReference type="ARBA" id="ARBA00023136"/>
    </source>
</evidence>
<evidence type="ECO:0000256" key="4">
    <source>
        <dbReference type="ARBA" id="ARBA00022519"/>
    </source>
</evidence>
<accession>A0ABV7HNH8</accession>
<dbReference type="InterPro" id="IPR007387">
    <property type="entry name" value="TRAP_DctQ"/>
</dbReference>